<keyword evidence="2" id="KW-1185">Reference proteome</keyword>
<dbReference type="Proteomes" id="UP001164250">
    <property type="component" value="Chromosome 12"/>
</dbReference>
<gene>
    <name evidence="1" type="ORF">Patl1_12114</name>
</gene>
<comment type="caution">
    <text evidence="1">The sequence shown here is derived from an EMBL/GenBank/DDBJ whole genome shotgun (WGS) entry which is preliminary data.</text>
</comment>
<accession>A0ACC1A506</accession>
<evidence type="ECO:0000313" key="2">
    <source>
        <dbReference type="Proteomes" id="UP001164250"/>
    </source>
</evidence>
<organism evidence="1 2">
    <name type="scientific">Pistacia atlantica</name>
    <dbReference type="NCBI Taxonomy" id="434234"/>
    <lineage>
        <taxon>Eukaryota</taxon>
        <taxon>Viridiplantae</taxon>
        <taxon>Streptophyta</taxon>
        <taxon>Embryophyta</taxon>
        <taxon>Tracheophyta</taxon>
        <taxon>Spermatophyta</taxon>
        <taxon>Magnoliopsida</taxon>
        <taxon>eudicotyledons</taxon>
        <taxon>Gunneridae</taxon>
        <taxon>Pentapetalae</taxon>
        <taxon>rosids</taxon>
        <taxon>malvids</taxon>
        <taxon>Sapindales</taxon>
        <taxon>Anacardiaceae</taxon>
        <taxon>Pistacia</taxon>
    </lineage>
</organism>
<protein>
    <submittedName>
        <fullName evidence="1">Uncharacterized protein</fullName>
    </submittedName>
</protein>
<dbReference type="EMBL" id="CM047908">
    <property type="protein sequence ID" value="KAJ0081352.1"/>
    <property type="molecule type" value="Genomic_DNA"/>
</dbReference>
<evidence type="ECO:0000313" key="1">
    <source>
        <dbReference type="EMBL" id="KAJ0081352.1"/>
    </source>
</evidence>
<proteinExistence type="predicted"/>
<reference evidence="2" key="1">
    <citation type="journal article" date="2023" name="G3 (Bethesda)">
        <title>Genome assembly and association tests identify interacting loci associated with vigor, precocity, and sex in interspecific pistachio rootstocks.</title>
        <authorList>
            <person name="Palmer W."/>
            <person name="Jacygrad E."/>
            <person name="Sagayaradj S."/>
            <person name="Cavanaugh K."/>
            <person name="Han R."/>
            <person name="Bertier L."/>
            <person name="Beede B."/>
            <person name="Kafkas S."/>
            <person name="Golino D."/>
            <person name="Preece J."/>
            <person name="Michelmore R."/>
        </authorList>
    </citation>
    <scope>NUCLEOTIDE SEQUENCE [LARGE SCALE GENOMIC DNA]</scope>
</reference>
<name>A0ACC1A506_9ROSI</name>
<sequence length="52" mass="5940">MEMQIGALNKAGYLIGEMKKPAPEDPNPRSWIIENHRVKSWLIDSMSPSLMQ</sequence>